<organism evidence="1 2">
    <name type="scientific">Arthrobacter woluwensis</name>
    <dbReference type="NCBI Taxonomy" id="156980"/>
    <lineage>
        <taxon>Bacteria</taxon>
        <taxon>Bacillati</taxon>
        <taxon>Actinomycetota</taxon>
        <taxon>Actinomycetes</taxon>
        <taxon>Micrococcales</taxon>
        <taxon>Micrococcaceae</taxon>
        <taxon>Arthrobacter</taxon>
    </lineage>
</organism>
<dbReference type="STRING" id="156980.SAMN04489745_3006"/>
<name>A0A1H4SYQ7_9MICC</name>
<dbReference type="EMBL" id="FNSN01000003">
    <property type="protein sequence ID" value="SEC49169.1"/>
    <property type="molecule type" value="Genomic_DNA"/>
</dbReference>
<gene>
    <name evidence="1" type="ORF">SAMN04489745_3006</name>
</gene>
<dbReference type="InterPro" id="IPR011335">
    <property type="entry name" value="Restrct_endonuc-II-like"/>
</dbReference>
<reference evidence="1 2" key="1">
    <citation type="submission" date="2016-10" db="EMBL/GenBank/DDBJ databases">
        <authorList>
            <person name="de Groot N.N."/>
        </authorList>
    </citation>
    <scope>NUCLEOTIDE SEQUENCE [LARGE SCALE GENOMIC DNA]</scope>
    <source>
        <strain evidence="1 2">DSM 10495</strain>
    </source>
</reference>
<dbReference type="SUPFAM" id="SSF52980">
    <property type="entry name" value="Restriction endonuclease-like"/>
    <property type="match status" value="1"/>
</dbReference>
<sequence length="317" mass="35839">MSPLPATPWLPPDQEHWTTAELEYLGIGRTARRRLITTGDLARLRPGLFARRRTASSPGLCEMADQTLRAHAHRSATRPDAAYVYSHTSAARLRGLKFLRDSSVIHVSCASNPCPRRLGAGVRTHIVRLPEEHIEEIAGIRCTTLERTIIDCARIMPLEDAVVLADQALSLGADRGLLLRMLDGMAGYRGVVNVRRVVELADPRSESVAESRARLLFHHENIPQPVPQWRVMTPLGPRYLDFAWPEAMLAAEFDGKVKYFGEKPTDQALYEERLRERHLMELGWRFVRLTWTDLERPGEVRRRITSTLRGSAPPSHP</sequence>
<accession>A0A1H4SYQ7</accession>
<evidence type="ECO:0000313" key="1">
    <source>
        <dbReference type="EMBL" id="SEC49169.1"/>
    </source>
</evidence>
<evidence type="ECO:0000313" key="2">
    <source>
        <dbReference type="Proteomes" id="UP000182652"/>
    </source>
</evidence>
<dbReference type="Proteomes" id="UP000182652">
    <property type="component" value="Unassembled WGS sequence"/>
</dbReference>
<keyword evidence="2" id="KW-1185">Reference proteome</keyword>
<proteinExistence type="predicted"/>
<protein>
    <submittedName>
        <fullName evidence="1">Transcriptional regulator, AbiEi antitoxin, Type IV TA system</fullName>
    </submittedName>
</protein>
<dbReference type="AlphaFoldDB" id="A0A1H4SYQ7"/>